<accession>A0A8U0ILU2</accession>
<evidence type="ECO:0000256" key="1">
    <source>
        <dbReference type="SAM" id="MobiDB-lite"/>
    </source>
</evidence>
<sequence>MTQSPPTDSVSSTLRLNEPGDKKRPTMNYWAHVTVAILSGDDGALTRGQVANEAILADLRDVDAYEDIEDNLTAVEESVLDDLDRMLDVDVRAELLSLSEYYAVETEARWAHYVRQMFEREQDDDEDVVQHPPHFRKPQCNIYLLPAHTPEGRGLGDLVADSLVQLLASPWDSRAERVADLQAIATAARRGWDAVDDDRMTRFGAWVRDGDTSLYPVGDLADAVDAAINSEDAVEKGVDDEQVDGKIREWDEEETHPERLAELDIAQTVEAQTQVLEAATRYVVRNTSRSFTGPDNISARKDVIRKVLGRCTPHLVETYGPVIKNTEKAMPSTDKADRSGVEAALENLAKSGNDDTASATSGDDDGEKGTDEVFAATPVDSDEDDELLDAGFEN</sequence>
<protein>
    <submittedName>
        <fullName evidence="2">Uncharacterized protein</fullName>
    </submittedName>
</protein>
<gene>
    <name evidence="2" type="ORF">M0R88_06030</name>
</gene>
<feature type="region of interest" description="Disordered" evidence="1">
    <location>
        <begin position="1"/>
        <end position="23"/>
    </location>
</feature>
<feature type="region of interest" description="Disordered" evidence="1">
    <location>
        <begin position="347"/>
        <end position="394"/>
    </location>
</feature>
<dbReference type="RefSeq" id="WP_248656054.1">
    <property type="nucleotide sequence ID" value="NZ_CP096658.1"/>
</dbReference>
<dbReference type="EMBL" id="CP096658">
    <property type="protein sequence ID" value="UPW01656.1"/>
    <property type="molecule type" value="Genomic_DNA"/>
</dbReference>
<dbReference type="GeneID" id="72189395"/>
<feature type="compositionally biased region" description="Polar residues" evidence="1">
    <location>
        <begin position="1"/>
        <end position="15"/>
    </location>
</feature>
<name>A0A8U0ILU2_9EURY</name>
<evidence type="ECO:0000313" key="2">
    <source>
        <dbReference type="EMBL" id="UPW01656.1"/>
    </source>
</evidence>
<evidence type="ECO:0000313" key="3">
    <source>
        <dbReference type="Proteomes" id="UP000830434"/>
    </source>
</evidence>
<keyword evidence="3" id="KW-1185">Reference proteome</keyword>
<proteinExistence type="predicted"/>
<reference evidence="2" key="1">
    <citation type="submission" date="2022-04" db="EMBL/GenBank/DDBJ databases">
        <title>Diverse halophilic archaea isolated from saline environments.</title>
        <authorList>
            <person name="Cui H.-L."/>
        </authorList>
    </citation>
    <scope>NUCLEOTIDE SEQUENCE</scope>
    <source>
        <strain evidence="2">XZYJT40</strain>
    </source>
</reference>
<dbReference type="KEGG" id="haxz:M0R88_06030"/>
<dbReference type="AlphaFoldDB" id="A0A8U0ILU2"/>
<organism evidence="2 3">
    <name type="scientific">Halorussus gelatinilyticus</name>
    <dbReference type="NCBI Taxonomy" id="2937524"/>
    <lineage>
        <taxon>Archaea</taxon>
        <taxon>Methanobacteriati</taxon>
        <taxon>Methanobacteriota</taxon>
        <taxon>Stenosarchaea group</taxon>
        <taxon>Halobacteria</taxon>
        <taxon>Halobacteriales</taxon>
        <taxon>Haladaptataceae</taxon>
        <taxon>Halorussus</taxon>
    </lineage>
</organism>
<dbReference type="Proteomes" id="UP000830434">
    <property type="component" value="Chromosome"/>
</dbReference>